<keyword evidence="7" id="KW-0206">Cytoskeleton</keyword>
<evidence type="ECO:0000256" key="8">
    <source>
        <dbReference type="PROSITE-ProRule" id="PRU00192"/>
    </source>
</evidence>
<dbReference type="GO" id="GO:0030427">
    <property type="term" value="C:site of polarized growth"/>
    <property type="evidence" value="ECO:0007669"/>
    <property type="project" value="TreeGrafter"/>
</dbReference>
<evidence type="ECO:0000313" key="13">
    <source>
        <dbReference type="Proteomes" id="UP000502823"/>
    </source>
</evidence>
<dbReference type="SUPFAM" id="SSF50044">
    <property type="entry name" value="SH3-domain"/>
    <property type="match status" value="1"/>
</dbReference>
<evidence type="ECO:0008006" key="14">
    <source>
        <dbReference type="Google" id="ProtNLM"/>
    </source>
</evidence>
<gene>
    <name evidence="12" type="ORF">Cfor_08629</name>
</gene>
<dbReference type="GO" id="GO:0030833">
    <property type="term" value="P:regulation of actin filament polymerization"/>
    <property type="evidence" value="ECO:0007669"/>
    <property type="project" value="TreeGrafter"/>
</dbReference>
<dbReference type="InterPro" id="IPR001452">
    <property type="entry name" value="SH3_domain"/>
</dbReference>
<dbReference type="InterPro" id="IPR036028">
    <property type="entry name" value="SH3-like_dom_sf"/>
</dbReference>
<dbReference type="InParanoid" id="A0A6L2PF51"/>
<evidence type="ECO:0000256" key="6">
    <source>
        <dbReference type="ARBA" id="ARBA00023203"/>
    </source>
</evidence>
<feature type="region of interest" description="Disordered" evidence="9">
    <location>
        <begin position="140"/>
        <end position="165"/>
    </location>
</feature>
<feature type="region of interest" description="Disordered" evidence="9">
    <location>
        <begin position="311"/>
        <end position="344"/>
    </location>
</feature>
<dbReference type="GO" id="GO:0045211">
    <property type="term" value="C:postsynaptic membrane"/>
    <property type="evidence" value="ECO:0007669"/>
    <property type="project" value="TreeGrafter"/>
</dbReference>
<evidence type="ECO:0000256" key="1">
    <source>
        <dbReference type="ARBA" id="ARBA00004245"/>
    </source>
</evidence>
<dbReference type="EMBL" id="BLKM01000284">
    <property type="protein sequence ID" value="GFG31163.1"/>
    <property type="molecule type" value="Genomic_DNA"/>
</dbReference>
<dbReference type="Proteomes" id="UP000502823">
    <property type="component" value="Unassembled WGS sequence"/>
</dbReference>
<comment type="similarity">
    <text evidence="2">Belongs to the ABP1 family.</text>
</comment>
<feature type="region of interest" description="Disordered" evidence="9">
    <location>
        <begin position="224"/>
        <end position="264"/>
    </location>
</feature>
<sequence length="443" mass="50893">MAISFTKHKEALRAAWKDVIDDKSMTDWALFGYEGQTNDLKVVSKGAGGIEEMTEDLNSGQIMYAFCKVMDPKTSLPKCVLINWQGEGAPLGRKGTCANHFRDVANFFTGAHVTLNARNEEEVDTQLIIEKVAKSTGSAYSFKERGDQENETGPVGTTYKRVIPRQEINSKERDKFWEKEEQEEKQRQAEERKRKEEERNMLENERKQRELREAAVREERIKERTKNISHLREAERNAEERMKESSRGDETEEREREREEWRTRSDILRRQRSQEAQAVISKRTIDARAVFEQNTSAGQLYHLRRSSLNQQSLNGSQSLSPSAAHARKGSLPMWPPVSSNETSQQVINNWQERHTGSDISRNYLQTAEEEEEDEEEVRGLSSQNLGLQARALYDYQAADATEITFDPGDIITHIDQIDEGWWQGLGPDGTFGLFPANYVELLN</sequence>
<feature type="region of interest" description="Disordered" evidence="9">
    <location>
        <begin position="188"/>
        <end position="210"/>
    </location>
</feature>
<dbReference type="GO" id="GO:0005884">
    <property type="term" value="C:actin filament"/>
    <property type="evidence" value="ECO:0007669"/>
    <property type="project" value="TreeGrafter"/>
</dbReference>
<reference evidence="13" key="1">
    <citation type="submission" date="2020-01" db="EMBL/GenBank/DDBJ databases">
        <title>Draft genome sequence of the Termite Coptotermes fromosanus.</title>
        <authorList>
            <person name="Itakura S."/>
            <person name="Yosikawa Y."/>
            <person name="Umezawa K."/>
        </authorList>
    </citation>
    <scope>NUCLEOTIDE SEQUENCE [LARGE SCALE GENOMIC DNA]</scope>
</reference>
<dbReference type="PANTHER" id="PTHR10829:SF25">
    <property type="entry name" value="DREBRIN-LIKE PROTEIN"/>
    <property type="match status" value="1"/>
</dbReference>
<evidence type="ECO:0000259" key="11">
    <source>
        <dbReference type="PROSITE" id="PS51263"/>
    </source>
</evidence>
<name>A0A6L2PF51_COPFO</name>
<dbReference type="SMART" id="SM00102">
    <property type="entry name" value="ADF"/>
    <property type="match status" value="1"/>
</dbReference>
<keyword evidence="4" id="KW-0963">Cytoplasm</keyword>
<feature type="domain" description="SH3" evidence="10">
    <location>
        <begin position="384"/>
        <end position="443"/>
    </location>
</feature>
<dbReference type="GO" id="GO:0030027">
    <property type="term" value="C:lamellipodium"/>
    <property type="evidence" value="ECO:0007669"/>
    <property type="project" value="TreeGrafter"/>
</dbReference>
<dbReference type="FunCoup" id="A0A6L2PF51">
    <property type="interactions" value="1215"/>
</dbReference>
<dbReference type="AlphaFoldDB" id="A0A6L2PF51"/>
<dbReference type="GO" id="GO:0014069">
    <property type="term" value="C:postsynaptic density"/>
    <property type="evidence" value="ECO:0007669"/>
    <property type="project" value="TreeGrafter"/>
</dbReference>
<feature type="compositionally biased region" description="Low complexity" evidence="9">
    <location>
        <begin position="311"/>
        <end position="322"/>
    </location>
</feature>
<dbReference type="PRINTS" id="PR00452">
    <property type="entry name" value="SH3DOMAIN"/>
</dbReference>
<evidence type="ECO:0000256" key="9">
    <source>
        <dbReference type="SAM" id="MobiDB-lite"/>
    </source>
</evidence>
<keyword evidence="3 8" id="KW-0728">SH3 domain</keyword>
<dbReference type="Gene3D" id="2.30.30.40">
    <property type="entry name" value="SH3 Domains"/>
    <property type="match status" value="1"/>
</dbReference>
<dbReference type="SMART" id="SM00326">
    <property type="entry name" value="SH3"/>
    <property type="match status" value="1"/>
</dbReference>
<dbReference type="GO" id="GO:0098974">
    <property type="term" value="P:postsynaptic actin cytoskeleton organization"/>
    <property type="evidence" value="ECO:0007669"/>
    <property type="project" value="TreeGrafter"/>
</dbReference>
<dbReference type="PROSITE" id="PS50002">
    <property type="entry name" value="SH3"/>
    <property type="match status" value="1"/>
</dbReference>
<evidence type="ECO:0000256" key="7">
    <source>
        <dbReference type="ARBA" id="ARBA00023212"/>
    </source>
</evidence>
<dbReference type="GO" id="GO:0045773">
    <property type="term" value="P:positive regulation of axon extension"/>
    <property type="evidence" value="ECO:0007669"/>
    <property type="project" value="TreeGrafter"/>
</dbReference>
<feature type="domain" description="ADF-H" evidence="11">
    <location>
        <begin position="2"/>
        <end position="133"/>
    </location>
</feature>
<keyword evidence="5" id="KW-0175">Coiled coil</keyword>
<evidence type="ECO:0000313" key="12">
    <source>
        <dbReference type="EMBL" id="GFG31163.1"/>
    </source>
</evidence>
<dbReference type="FunFam" id="2.30.30.40:FF:000046">
    <property type="entry name" value="Drebrin-like protein isoform B"/>
    <property type="match status" value="1"/>
</dbReference>
<dbReference type="FunFam" id="3.40.20.10:FF:000011">
    <property type="entry name" value="Drebrin-like protein B"/>
    <property type="match status" value="1"/>
</dbReference>
<keyword evidence="6" id="KW-0009">Actin-binding</keyword>
<dbReference type="GO" id="GO:0048812">
    <property type="term" value="P:neuron projection morphogenesis"/>
    <property type="evidence" value="ECO:0007669"/>
    <property type="project" value="TreeGrafter"/>
</dbReference>
<comment type="subcellular location">
    <subcellularLocation>
        <location evidence="1">Cytoplasm</location>
        <location evidence="1">Cytoskeleton</location>
    </subcellularLocation>
</comment>
<evidence type="ECO:0000256" key="5">
    <source>
        <dbReference type="ARBA" id="ARBA00023054"/>
    </source>
</evidence>
<protein>
    <recommendedName>
        <fullName evidence="14">SH3 domain-containing protein</fullName>
    </recommendedName>
</protein>
<dbReference type="GO" id="GO:0051015">
    <property type="term" value="F:actin filament binding"/>
    <property type="evidence" value="ECO:0007669"/>
    <property type="project" value="TreeGrafter"/>
</dbReference>
<dbReference type="InterPro" id="IPR029006">
    <property type="entry name" value="ADF-H/Gelsolin-like_dom_sf"/>
</dbReference>
<evidence type="ECO:0000256" key="3">
    <source>
        <dbReference type="ARBA" id="ARBA00022443"/>
    </source>
</evidence>
<accession>A0A6L2PF51</accession>
<dbReference type="GO" id="GO:0030864">
    <property type="term" value="C:cortical actin cytoskeleton"/>
    <property type="evidence" value="ECO:0007669"/>
    <property type="project" value="TreeGrafter"/>
</dbReference>
<comment type="caution">
    <text evidence="12">The sequence shown here is derived from an EMBL/GenBank/DDBJ whole genome shotgun (WGS) entry which is preliminary data.</text>
</comment>
<dbReference type="PROSITE" id="PS51263">
    <property type="entry name" value="ADF_H"/>
    <property type="match status" value="1"/>
</dbReference>
<dbReference type="SUPFAM" id="SSF55753">
    <property type="entry name" value="Actin depolymerizing proteins"/>
    <property type="match status" value="1"/>
</dbReference>
<evidence type="ECO:0000256" key="4">
    <source>
        <dbReference type="ARBA" id="ARBA00022490"/>
    </source>
</evidence>
<dbReference type="InterPro" id="IPR002108">
    <property type="entry name" value="ADF-H"/>
</dbReference>
<dbReference type="InterPro" id="IPR035717">
    <property type="entry name" value="Drebrin-like_SH3"/>
</dbReference>
<organism evidence="12 13">
    <name type="scientific">Coptotermes formosanus</name>
    <name type="common">Formosan subterranean termite</name>
    <dbReference type="NCBI Taxonomy" id="36987"/>
    <lineage>
        <taxon>Eukaryota</taxon>
        <taxon>Metazoa</taxon>
        <taxon>Ecdysozoa</taxon>
        <taxon>Arthropoda</taxon>
        <taxon>Hexapoda</taxon>
        <taxon>Insecta</taxon>
        <taxon>Pterygota</taxon>
        <taxon>Neoptera</taxon>
        <taxon>Polyneoptera</taxon>
        <taxon>Dictyoptera</taxon>
        <taxon>Blattodea</taxon>
        <taxon>Blattoidea</taxon>
        <taxon>Termitoidae</taxon>
        <taxon>Rhinotermitidae</taxon>
        <taxon>Coptotermes</taxon>
    </lineage>
</organism>
<dbReference type="Gene3D" id="3.40.20.10">
    <property type="entry name" value="Severin"/>
    <property type="match status" value="1"/>
</dbReference>
<evidence type="ECO:0000256" key="2">
    <source>
        <dbReference type="ARBA" id="ARBA00011039"/>
    </source>
</evidence>
<proteinExistence type="inferred from homology"/>
<evidence type="ECO:0000259" key="10">
    <source>
        <dbReference type="PROSITE" id="PS50002"/>
    </source>
</evidence>
<dbReference type="OrthoDB" id="5971719at2759"/>
<dbReference type="GO" id="GO:0030425">
    <property type="term" value="C:dendrite"/>
    <property type="evidence" value="ECO:0007669"/>
    <property type="project" value="TreeGrafter"/>
</dbReference>
<dbReference type="CDD" id="cd11281">
    <property type="entry name" value="ADF_drebrin_like"/>
    <property type="match status" value="1"/>
</dbReference>
<dbReference type="PANTHER" id="PTHR10829">
    <property type="entry name" value="CORTACTIN AND DREBRIN"/>
    <property type="match status" value="1"/>
</dbReference>
<keyword evidence="13" id="KW-1185">Reference proteome</keyword>
<dbReference type="Pfam" id="PF14604">
    <property type="entry name" value="SH3_9"/>
    <property type="match status" value="1"/>
</dbReference>
<dbReference type="Pfam" id="PF00241">
    <property type="entry name" value="Cofilin_ADF"/>
    <property type="match status" value="1"/>
</dbReference>
<dbReference type="CDD" id="cd11960">
    <property type="entry name" value="SH3_Abp1_eu"/>
    <property type="match status" value="1"/>
</dbReference>